<feature type="transmembrane region" description="Helical" evidence="5">
    <location>
        <begin position="236"/>
        <end position="257"/>
    </location>
</feature>
<dbReference type="InterPro" id="IPR001750">
    <property type="entry name" value="ND/Mrp_TM"/>
</dbReference>
<dbReference type="Proteomes" id="UP000004671">
    <property type="component" value="Chromosome"/>
</dbReference>
<keyword evidence="10" id="KW-1185">Reference proteome</keyword>
<keyword evidence="5" id="KW-0813">Transport</keyword>
<sequence>MDNLSSLSYFVPELFLTAAILGVIILDLLLKKEHKIWTGIVSAAALVISVFLIFQQYTLQASEIFMGMLILDSMAVYIKLISAVSSIIIILFSLPYFTDKSEYYVLILITTLGMFLMGAVNDILMIIVAMELVGLMSYVLTGFTKRNYRSNEASLKYILYAATSTGVMAFGLSYLYGLTGETNLLKIQQALMNHPPHQVAFFITFVFILAGIGYKIAMVPFHFWLPDVYEGAPTTITAFFSIGPKAAGFAVLIRFFTTVLSHGSSENGVFLQNLQVHIPQLLAILAVLTMTLGNLVALRQTNIKRLMAYSSIAHAGYMLMAMVVFNTQGFKAVLFYLLVYLFMNFGAFWVIIAISQKLGSEKIEDFRGLGYRSPYAAVAMAVFMFSLTGLPPLAGFIGKFYLFAAVVNDGWYVLAILGVLNSVISLYYYAYVVKQMFLRTVEEQPPVPINLYETVVLTVLFIPTLIFGVYWSPLLRITEISFNLLY</sequence>
<dbReference type="PaxDb" id="880073-Calab_2683"/>
<feature type="transmembrane region" description="Helical" evidence="5">
    <location>
        <begin position="6"/>
        <end position="29"/>
    </location>
</feature>
<feature type="transmembrane region" description="Helical" evidence="5">
    <location>
        <begin position="74"/>
        <end position="96"/>
    </location>
</feature>
<feature type="transmembrane region" description="Helical" evidence="5">
    <location>
        <begin position="333"/>
        <end position="354"/>
    </location>
</feature>
<accession>H1XQ41</accession>
<dbReference type="Pfam" id="PF00361">
    <property type="entry name" value="Proton_antipo_M"/>
    <property type="match status" value="1"/>
</dbReference>
<evidence type="ECO:0000313" key="11">
    <source>
        <dbReference type="Proteomes" id="UP000183868"/>
    </source>
</evidence>
<dbReference type="NCBIfam" id="TIGR01770">
    <property type="entry name" value="NDH_I_N"/>
    <property type="match status" value="1"/>
</dbReference>
<comment type="function">
    <text evidence="5">NDH-1 shuttles electrons from NADH, via FMN and iron-sulfur (Fe-S) centers, to quinones in the respiratory chain. The immediate electron acceptor for the enzyme in this species is believed to be ubiquinone. Couples the redox reaction to proton translocation (for every two electrons transferred, four hydrogen ions are translocated across the cytoplasmic membrane), and thus conserves the redox energy in a proton gradient.</text>
</comment>
<reference evidence="8 11" key="2">
    <citation type="submission" date="2016-11" db="EMBL/GenBank/DDBJ databases">
        <title>Genomic analysis of Caldithrix abyssi and proposal of a novel bacterial phylum Caldithrichaeota.</title>
        <authorList>
            <person name="Kublanov I."/>
            <person name="Sigalova O."/>
            <person name="Gavrilov S."/>
            <person name="Lebedinsky A."/>
            <person name="Ivanova N."/>
            <person name="Daum C."/>
            <person name="Reddy T."/>
            <person name="Klenk H.P."/>
            <person name="Goker M."/>
            <person name="Reva O."/>
            <person name="Miroshnichenko M."/>
            <person name="Kyprides N."/>
            <person name="Woyke T."/>
            <person name="Gelfand M."/>
        </authorList>
    </citation>
    <scope>NUCLEOTIDE SEQUENCE [LARGE SCALE GENOMIC DNA]</scope>
    <source>
        <strain evidence="8 11">LF13</strain>
    </source>
</reference>
<dbReference type="PANTHER" id="PTHR22773">
    <property type="entry name" value="NADH DEHYDROGENASE"/>
    <property type="match status" value="1"/>
</dbReference>
<keyword evidence="5" id="KW-0520">NAD</keyword>
<evidence type="ECO:0000259" key="7">
    <source>
        <dbReference type="Pfam" id="PF00361"/>
    </source>
</evidence>
<dbReference type="RefSeq" id="WP_006929579.1">
    <property type="nucleotide sequence ID" value="NZ_CM001402.1"/>
</dbReference>
<gene>
    <name evidence="5 8" type="primary">nuoN</name>
    <name evidence="8" type="ORF">Cabys_1521</name>
    <name evidence="9" type="ORF">Calab_2683</name>
</gene>
<evidence type="ECO:0000256" key="5">
    <source>
        <dbReference type="HAMAP-Rule" id="MF_00445"/>
    </source>
</evidence>
<evidence type="ECO:0000313" key="9">
    <source>
        <dbReference type="EMBL" id="EHO42292.1"/>
    </source>
</evidence>
<keyword evidence="5" id="KW-1003">Cell membrane</keyword>
<feature type="transmembrane region" description="Helical" evidence="5">
    <location>
        <begin position="375"/>
        <end position="398"/>
    </location>
</feature>
<name>H1XQ41_CALAY</name>
<reference evidence="9 10" key="1">
    <citation type="submission" date="2011-09" db="EMBL/GenBank/DDBJ databases">
        <title>The permanent draft genome of Caldithrix abyssi DSM 13497.</title>
        <authorList>
            <consortium name="US DOE Joint Genome Institute (JGI-PGF)"/>
            <person name="Lucas S."/>
            <person name="Han J."/>
            <person name="Lapidus A."/>
            <person name="Bruce D."/>
            <person name="Goodwin L."/>
            <person name="Pitluck S."/>
            <person name="Peters L."/>
            <person name="Kyrpides N."/>
            <person name="Mavromatis K."/>
            <person name="Ivanova N."/>
            <person name="Mikhailova N."/>
            <person name="Chertkov O."/>
            <person name="Detter J.C."/>
            <person name="Tapia R."/>
            <person name="Han C."/>
            <person name="Land M."/>
            <person name="Hauser L."/>
            <person name="Markowitz V."/>
            <person name="Cheng J.-F."/>
            <person name="Hugenholtz P."/>
            <person name="Woyke T."/>
            <person name="Wu D."/>
            <person name="Spring S."/>
            <person name="Brambilla E."/>
            <person name="Klenk H.-P."/>
            <person name="Eisen J.A."/>
        </authorList>
    </citation>
    <scope>NUCLEOTIDE SEQUENCE [LARGE SCALE GENOMIC DNA]</scope>
    <source>
        <strain evidence="9 10">DSM 13497</strain>
    </source>
</reference>
<evidence type="ECO:0000256" key="1">
    <source>
        <dbReference type="ARBA" id="ARBA00004127"/>
    </source>
</evidence>
<feature type="transmembrane region" description="Helical" evidence="5">
    <location>
        <begin position="199"/>
        <end position="224"/>
    </location>
</feature>
<dbReference type="Proteomes" id="UP000183868">
    <property type="component" value="Chromosome"/>
</dbReference>
<dbReference type="InParanoid" id="H1XQ41"/>
<evidence type="ECO:0000256" key="4">
    <source>
        <dbReference type="ARBA" id="ARBA00023136"/>
    </source>
</evidence>
<proteinExistence type="inferred from homology"/>
<feature type="transmembrane region" description="Helical" evidence="5">
    <location>
        <begin position="36"/>
        <end position="54"/>
    </location>
</feature>
<keyword evidence="5" id="KW-0874">Quinone</keyword>
<keyword evidence="4 5" id="KW-0472">Membrane</keyword>
<feature type="transmembrane region" description="Helical" evidence="5">
    <location>
        <begin position="157"/>
        <end position="179"/>
    </location>
</feature>
<feature type="transmembrane region" description="Helical" evidence="5">
    <location>
        <begin position="126"/>
        <end position="145"/>
    </location>
</feature>
<evidence type="ECO:0000256" key="2">
    <source>
        <dbReference type="ARBA" id="ARBA00022692"/>
    </source>
</evidence>
<feature type="transmembrane region" description="Helical" evidence="5">
    <location>
        <begin position="277"/>
        <end position="297"/>
    </location>
</feature>
<dbReference type="GO" id="GO:0050136">
    <property type="term" value="F:NADH dehydrogenase (quinone) (non-electrogenic) activity"/>
    <property type="evidence" value="ECO:0007669"/>
    <property type="project" value="UniProtKB-UniRule"/>
</dbReference>
<dbReference type="GO" id="GO:0012505">
    <property type="term" value="C:endomembrane system"/>
    <property type="evidence" value="ECO:0007669"/>
    <property type="project" value="UniProtKB-SubCell"/>
</dbReference>
<organism evidence="9 10">
    <name type="scientific">Caldithrix abyssi DSM 13497</name>
    <dbReference type="NCBI Taxonomy" id="880073"/>
    <lineage>
        <taxon>Bacteria</taxon>
        <taxon>Pseudomonadati</taxon>
        <taxon>Calditrichota</taxon>
        <taxon>Calditrichia</taxon>
        <taxon>Calditrichales</taxon>
        <taxon>Calditrichaceae</taxon>
        <taxon>Caldithrix</taxon>
    </lineage>
</organism>
<feature type="transmembrane region" description="Helical" evidence="5">
    <location>
        <begin position="306"/>
        <end position="327"/>
    </location>
</feature>
<dbReference type="GO" id="GO:0042773">
    <property type="term" value="P:ATP synthesis coupled electron transport"/>
    <property type="evidence" value="ECO:0007669"/>
    <property type="project" value="InterPro"/>
</dbReference>
<feature type="transmembrane region" description="Helical" evidence="5">
    <location>
        <begin position="410"/>
        <end position="430"/>
    </location>
</feature>
<dbReference type="InterPro" id="IPR010096">
    <property type="entry name" value="NADH-Q_OxRdtase_suN/2"/>
</dbReference>
<dbReference type="HOGENOM" id="CLU_007100_1_2_0"/>
<protein>
    <recommendedName>
        <fullName evidence="5">NADH-quinone oxidoreductase subunit N</fullName>
        <ecNumber evidence="5">7.1.1.-</ecNumber>
    </recommendedName>
    <alternativeName>
        <fullName evidence="5">NADH dehydrogenase I subunit N</fullName>
    </alternativeName>
    <alternativeName>
        <fullName evidence="5">NDH-1 subunit N</fullName>
    </alternativeName>
</protein>
<comment type="similarity">
    <text evidence="5">Belongs to the complex I subunit 2 family.</text>
</comment>
<keyword evidence="5" id="KW-1278">Translocase</keyword>
<dbReference type="EMBL" id="CM001402">
    <property type="protein sequence ID" value="EHO42292.1"/>
    <property type="molecule type" value="Genomic_DNA"/>
</dbReference>
<comment type="subcellular location">
    <subcellularLocation>
        <location evidence="5">Cell membrane</location>
        <topology evidence="5">Multi-pass membrane protein</topology>
    </subcellularLocation>
    <subcellularLocation>
        <location evidence="1">Endomembrane system</location>
        <topology evidence="1">Multi-pass membrane protein</topology>
    </subcellularLocation>
    <subcellularLocation>
        <location evidence="6">Membrane</location>
        <topology evidence="6">Multi-pass membrane protein</topology>
    </subcellularLocation>
</comment>
<evidence type="ECO:0000313" key="10">
    <source>
        <dbReference type="Proteomes" id="UP000004671"/>
    </source>
</evidence>
<dbReference type="EMBL" id="CP018099">
    <property type="protein sequence ID" value="APF18270.1"/>
    <property type="molecule type" value="Genomic_DNA"/>
</dbReference>
<dbReference type="KEGG" id="caby:Cabys_1521"/>
<evidence type="ECO:0000256" key="6">
    <source>
        <dbReference type="RuleBase" id="RU000320"/>
    </source>
</evidence>
<dbReference type="STRING" id="880073.Cabys_1521"/>
<feature type="transmembrane region" description="Helical" evidence="5">
    <location>
        <begin position="103"/>
        <end position="120"/>
    </location>
</feature>
<evidence type="ECO:0000256" key="3">
    <source>
        <dbReference type="ARBA" id="ARBA00022989"/>
    </source>
</evidence>
<dbReference type="HAMAP" id="MF_00445">
    <property type="entry name" value="NDH1_NuoN_1"/>
    <property type="match status" value="1"/>
</dbReference>
<dbReference type="OrthoDB" id="9807568at2"/>
<evidence type="ECO:0000313" key="8">
    <source>
        <dbReference type="EMBL" id="APF18270.1"/>
    </source>
</evidence>
<dbReference type="EC" id="7.1.1.-" evidence="5"/>
<dbReference type="AlphaFoldDB" id="H1XQ41"/>
<feature type="domain" description="NADH:quinone oxidoreductase/Mrp antiporter transmembrane" evidence="7">
    <location>
        <begin position="121"/>
        <end position="425"/>
    </location>
</feature>
<comment type="catalytic activity">
    <reaction evidence="5">
        <text>a quinone + NADH + 5 H(+)(in) = a quinol + NAD(+) + 4 H(+)(out)</text>
        <dbReference type="Rhea" id="RHEA:57888"/>
        <dbReference type="ChEBI" id="CHEBI:15378"/>
        <dbReference type="ChEBI" id="CHEBI:24646"/>
        <dbReference type="ChEBI" id="CHEBI:57540"/>
        <dbReference type="ChEBI" id="CHEBI:57945"/>
        <dbReference type="ChEBI" id="CHEBI:132124"/>
    </reaction>
</comment>
<keyword evidence="2 5" id="KW-0812">Transmembrane</keyword>
<keyword evidence="5" id="KW-0830">Ubiquinone</keyword>
<dbReference type="GO" id="GO:0048038">
    <property type="term" value="F:quinone binding"/>
    <property type="evidence" value="ECO:0007669"/>
    <property type="project" value="UniProtKB-KW"/>
</dbReference>
<feature type="transmembrane region" description="Helical" evidence="5">
    <location>
        <begin position="451"/>
        <end position="471"/>
    </location>
</feature>
<dbReference type="eggNOG" id="COG1007">
    <property type="taxonomic scope" value="Bacteria"/>
</dbReference>
<comment type="subunit">
    <text evidence="5">NDH-1 is composed of 14 different subunits. Subunits NuoA, H, J, K, L, M, N constitute the membrane sector of the complex.</text>
</comment>
<dbReference type="GO" id="GO:0005886">
    <property type="term" value="C:plasma membrane"/>
    <property type="evidence" value="ECO:0007669"/>
    <property type="project" value="UniProtKB-SubCell"/>
</dbReference>
<keyword evidence="3 5" id="KW-1133">Transmembrane helix</keyword>
<dbReference type="GO" id="GO:0008137">
    <property type="term" value="F:NADH dehydrogenase (ubiquinone) activity"/>
    <property type="evidence" value="ECO:0007669"/>
    <property type="project" value="InterPro"/>
</dbReference>